<reference evidence="1 2" key="1">
    <citation type="journal article" date="2010" name="Stand. Genomic Sci.">
        <title>Complete genome sequence of Meiothermus silvanus type strain (VI-R2).</title>
        <authorList>
            <person name="Sikorski J."/>
            <person name="Tindall B.J."/>
            <person name="Lowry S."/>
            <person name="Lucas S."/>
            <person name="Nolan M."/>
            <person name="Copeland A."/>
            <person name="Glavina Del Rio T."/>
            <person name="Tice H."/>
            <person name="Cheng J.F."/>
            <person name="Han C."/>
            <person name="Pitluck S."/>
            <person name="Liolios K."/>
            <person name="Ivanova N."/>
            <person name="Mavromatis K."/>
            <person name="Mikhailova N."/>
            <person name="Pati A."/>
            <person name="Goodwin L."/>
            <person name="Chen A."/>
            <person name="Palaniappan K."/>
            <person name="Land M."/>
            <person name="Hauser L."/>
            <person name="Chang Y.J."/>
            <person name="Jeffries C.D."/>
            <person name="Rohde M."/>
            <person name="Goker M."/>
            <person name="Woyke T."/>
            <person name="Bristow J."/>
            <person name="Eisen J.A."/>
            <person name="Markowitz V."/>
            <person name="Hugenholtz P."/>
            <person name="Kyrpides N.C."/>
            <person name="Klenk H.P."/>
            <person name="Lapidus A."/>
        </authorList>
    </citation>
    <scope>NUCLEOTIDE SEQUENCE [LARGE SCALE GENOMIC DNA]</scope>
    <source>
        <strain evidence="2">ATCC 700542 / DSM 9946 / VI-R2</strain>
        <plasmid evidence="2">Plasmid pMESIL02</plasmid>
    </source>
</reference>
<dbReference type="AlphaFoldDB" id="D7BJI5"/>
<keyword evidence="2" id="KW-1185">Reference proteome</keyword>
<geneLocation type="plasmid" evidence="1 2">
    <name>pMESIL02</name>
</geneLocation>
<proteinExistence type="predicted"/>
<accession>D7BJI5</accession>
<keyword evidence="1" id="KW-0614">Plasmid</keyword>
<protein>
    <submittedName>
        <fullName evidence="1">Uncharacterized protein</fullName>
    </submittedName>
</protein>
<dbReference type="EMBL" id="CP002044">
    <property type="protein sequence ID" value="ADH65341.1"/>
    <property type="molecule type" value="Genomic_DNA"/>
</dbReference>
<evidence type="ECO:0000313" key="2">
    <source>
        <dbReference type="Proteomes" id="UP000001916"/>
    </source>
</evidence>
<dbReference type="Proteomes" id="UP000001916">
    <property type="component" value="Plasmid pMESIL02"/>
</dbReference>
<dbReference type="KEGG" id="msv:Mesil_3548"/>
<name>D7BJI5_ALLS1</name>
<dbReference type="OrthoDB" id="2882832at2"/>
<sequence>MGEACRECQGCGYVEYVAGSYYSASFGNYLPREEIARCKVCDGTGYVEVWDEDETVLEKGRSA</sequence>
<dbReference type="HOGENOM" id="CLU_2936235_0_0_0"/>
<organism evidence="1 2">
    <name type="scientific">Allomeiothermus silvanus (strain ATCC 700542 / DSM 9946 / NBRC 106475 / NCIMB 13440 / VI-R2)</name>
    <name type="common">Thermus silvanus</name>
    <dbReference type="NCBI Taxonomy" id="526227"/>
    <lineage>
        <taxon>Bacteria</taxon>
        <taxon>Thermotogati</taxon>
        <taxon>Deinococcota</taxon>
        <taxon>Deinococci</taxon>
        <taxon>Thermales</taxon>
        <taxon>Thermaceae</taxon>
        <taxon>Allomeiothermus</taxon>
    </lineage>
</organism>
<evidence type="ECO:0000313" key="1">
    <source>
        <dbReference type="EMBL" id="ADH65341.1"/>
    </source>
</evidence>
<gene>
    <name evidence="1" type="ORF">Mesil_3548</name>
</gene>